<sequence length="146" mass="16312">MNDELPEDEHARRLADVLHTLKPTPSEAAEISELARHTDPWLAAQTWRGGHPLLERLSAEHDRSQVVWVRPTELLPSASARMIGRGIDLRTELARRVEERRQTSPQATPVTRPGIRARAQGIAPLSAFGQSSAHQSSVSRDPLRRL</sequence>
<evidence type="ECO:0000256" key="1">
    <source>
        <dbReference type="SAM" id="MobiDB-lite"/>
    </source>
</evidence>
<gene>
    <name evidence="2" type="ORF">D8Y23_01370</name>
</gene>
<feature type="region of interest" description="Disordered" evidence="1">
    <location>
        <begin position="97"/>
        <end position="146"/>
    </location>
</feature>
<feature type="compositionally biased region" description="Polar residues" evidence="1">
    <location>
        <begin position="128"/>
        <end position="139"/>
    </location>
</feature>
<name>A0A3S3P822_9MICO</name>
<accession>A0A3S3P822</accession>
<evidence type="ECO:0000313" key="3">
    <source>
        <dbReference type="Proteomes" id="UP000285970"/>
    </source>
</evidence>
<comment type="caution">
    <text evidence="2">The sequence shown here is derived from an EMBL/GenBank/DDBJ whole genome shotgun (WGS) entry which is preliminary data.</text>
</comment>
<dbReference type="Proteomes" id="UP000285970">
    <property type="component" value="Unassembled WGS sequence"/>
</dbReference>
<dbReference type="AlphaFoldDB" id="A0A3S3P822"/>
<proteinExistence type="predicted"/>
<dbReference type="EMBL" id="RBZY01000003">
    <property type="protein sequence ID" value="RWR22862.1"/>
    <property type="molecule type" value="Genomic_DNA"/>
</dbReference>
<reference evidence="2 3" key="1">
    <citation type="journal article" date="2018" name="Front. Microbiol.">
        <title>Novel Insights Into Bacterial Dimethylsulfoniopropionate Catabolism in the East China Sea.</title>
        <authorList>
            <person name="Liu J."/>
            <person name="Liu J."/>
            <person name="Zhang S.H."/>
            <person name="Liang J."/>
            <person name="Lin H."/>
            <person name="Song D."/>
            <person name="Yang G.P."/>
            <person name="Todd J.D."/>
            <person name="Zhang X.H."/>
        </authorList>
    </citation>
    <scope>NUCLEOTIDE SEQUENCE [LARGE SCALE GENOMIC DNA]</scope>
    <source>
        <strain evidence="2 3">ZYFD042</strain>
    </source>
</reference>
<organism evidence="2 3">
    <name type="scientific">Microbacterium enclense</name>
    <dbReference type="NCBI Taxonomy" id="993073"/>
    <lineage>
        <taxon>Bacteria</taxon>
        <taxon>Bacillati</taxon>
        <taxon>Actinomycetota</taxon>
        <taxon>Actinomycetes</taxon>
        <taxon>Micrococcales</taxon>
        <taxon>Microbacteriaceae</taxon>
        <taxon>Microbacterium</taxon>
    </lineage>
</organism>
<protein>
    <submittedName>
        <fullName evidence="2">Uncharacterized protein</fullName>
    </submittedName>
</protein>
<evidence type="ECO:0000313" key="2">
    <source>
        <dbReference type="EMBL" id="RWR22862.1"/>
    </source>
</evidence>
<dbReference type="OrthoDB" id="3732531at2"/>
<dbReference type="RefSeq" id="WP_128216379.1">
    <property type="nucleotide sequence ID" value="NZ_RBZY01000003.1"/>
</dbReference>